<accession>A0ABP5MBX9</accession>
<dbReference type="Proteomes" id="UP001501020">
    <property type="component" value="Unassembled WGS sequence"/>
</dbReference>
<evidence type="ECO:0000313" key="1">
    <source>
        <dbReference type="EMBL" id="GAA2168408.1"/>
    </source>
</evidence>
<evidence type="ECO:0000313" key="2">
    <source>
        <dbReference type="Proteomes" id="UP001501020"/>
    </source>
</evidence>
<comment type="caution">
    <text evidence="1">The sequence shown here is derived from an EMBL/GenBank/DDBJ whole genome shotgun (WGS) entry which is preliminary data.</text>
</comment>
<sequence length="74" mass="7128">MDDLLAIVLSGGCGGGDAAVGEGRCVGCHVGRQYATEATAGSRETGTRGGSTAESGAVAGLNTGGAAVLGWLFR</sequence>
<keyword evidence="2" id="KW-1185">Reference proteome</keyword>
<name>A0ABP5MBX9_9ACTN</name>
<gene>
    <name evidence="1" type="ORF">GCM10009727_89850</name>
</gene>
<protein>
    <submittedName>
        <fullName evidence="1">Uncharacterized protein</fullName>
    </submittedName>
</protein>
<organism evidence="1 2">
    <name type="scientific">Actinomadura napierensis</name>
    <dbReference type="NCBI Taxonomy" id="267854"/>
    <lineage>
        <taxon>Bacteria</taxon>
        <taxon>Bacillati</taxon>
        <taxon>Actinomycetota</taxon>
        <taxon>Actinomycetes</taxon>
        <taxon>Streptosporangiales</taxon>
        <taxon>Thermomonosporaceae</taxon>
        <taxon>Actinomadura</taxon>
    </lineage>
</organism>
<proteinExistence type="predicted"/>
<reference evidence="2" key="1">
    <citation type="journal article" date="2019" name="Int. J. Syst. Evol. Microbiol.">
        <title>The Global Catalogue of Microorganisms (GCM) 10K type strain sequencing project: providing services to taxonomists for standard genome sequencing and annotation.</title>
        <authorList>
            <consortium name="The Broad Institute Genomics Platform"/>
            <consortium name="The Broad Institute Genome Sequencing Center for Infectious Disease"/>
            <person name="Wu L."/>
            <person name="Ma J."/>
        </authorList>
    </citation>
    <scope>NUCLEOTIDE SEQUENCE [LARGE SCALE GENOMIC DNA]</scope>
    <source>
        <strain evidence="2">JCM 13850</strain>
    </source>
</reference>
<dbReference type="EMBL" id="BAAAMR010000156">
    <property type="protein sequence ID" value="GAA2168408.1"/>
    <property type="molecule type" value="Genomic_DNA"/>
</dbReference>